<dbReference type="Proteomes" id="UP000076078">
    <property type="component" value="Unassembled WGS sequence"/>
</dbReference>
<dbReference type="InParanoid" id="A0A151Z927"/>
<evidence type="ECO:0008006" key="4">
    <source>
        <dbReference type="Google" id="ProtNLM"/>
    </source>
</evidence>
<dbReference type="AlphaFoldDB" id="A0A151Z927"/>
<keyword evidence="3" id="KW-1185">Reference proteome</keyword>
<organism evidence="2 3">
    <name type="scientific">Tieghemostelium lacteum</name>
    <name type="common">Slime mold</name>
    <name type="synonym">Dictyostelium lacteum</name>
    <dbReference type="NCBI Taxonomy" id="361077"/>
    <lineage>
        <taxon>Eukaryota</taxon>
        <taxon>Amoebozoa</taxon>
        <taxon>Evosea</taxon>
        <taxon>Eumycetozoa</taxon>
        <taxon>Dictyostelia</taxon>
        <taxon>Dictyosteliales</taxon>
        <taxon>Raperosteliaceae</taxon>
        <taxon>Tieghemostelium</taxon>
    </lineage>
</organism>
<proteinExistence type="predicted"/>
<dbReference type="EMBL" id="LODT01000037">
    <property type="protein sequence ID" value="KYQ90447.1"/>
    <property type="molecule type" value="Genomic_DNA"/>
</dbReference>
<evidence type="ECO:0000313" key="3">
    <source>
        <dbReference type="Proteomes" id="UP000076078"/>
    </source>
</evidence>
<accession>A0A151Z927</accession>
<sequence length="1143" mass="133915">MKSKSTIKKDFFDFIERTIICKTCDRIFTDVECCGDYDNSEMIEYINKCGNEEFLIILDIFIDYCQTIPTKPLPCGILDYIFEQLVTSPIYYLKKFDGWDKSDNPLKRLVYWLTQRPENSVKDYLFSVFINDPQTFDLIKHYPLLNDKILPSEELVLDMLNRLASSELISPVLTRIIFQDSNYKPLKLDVISKMLALYWKQPSNYHENLLMFIDDSLTSMFRIKEDVLPSSNRQWHEYREIILWVFANHSKNGVFQYINDYHLHFGKDFLDLMFIFLRENIDNITVIKTKDDINNSNTCDGIIHYCYCNYIVLPRDLYQKVQNYIEISIFKLGSKNNLLIGFYKSEDVITESDKFNNFALQLLYAISEKITRDELSADTIAKCTQIKNEVPNHNLFFCGIILNWGTSDEIKKVLDNVSSFNFFQTPIDDLNTLELFFKILHHKVYPLKLFKQLVKILQRMTPSHKVFIQLFLDHSRHVAKLIESCSIQGKNSLYQMGNIFSIPSIALKIISHSEIVHDLLIRNLKRGSYPTDIFRNIYDYLIGKGEDLKSTLATYLGQCSPLPKDPNVIYLISQLDNLDHSIIENFSSVTLHEQLFADFDQLDTKNRELAEKSLKYLSDSFLDQNNYSDDYDSDNEEELEEDNPHDISLLPLDQIYNSTRISTRDDFENLSSFIYTKWNLVSKSPTFINFFSNLPIYKIYVDNSFKMQRLIETLNSSSNNRNVPLQLQFPFNNLPMTLREKIIHHLLRDQLLSSYDKVNLAKVSQSFFKITSDILNHHYHQGSDLVLENQNYIEILNIDKVNFKHPFCLWKEFPKLETYHKLISYHDIDGALHDRLEHLRLTIDDEFNYNNVRILPDRNTKIQVIEMNILKKNINVDSYVEIFKKSPLLKTIYLATERHLTSVQTVLKNILLLQLPKLTDIHIDVMEDCDNEDDEDEDEEYDSDNDDDGDHHHGTKRPNISTIWMNMDDLKKTIKSEGGSNMKFPKLHLICPFKFSSLGFDSIYIIMTGKKLDRDIVPLYFNTLLTTRHVTISIEDLQLSLDVIPLISRFPTINSLSIRIHCIPTHLNPIEISLVQKLFDLLNCSNNIEYFSVNISPYISTIPLPLFYDMNTHDSNWSKISTGKFTSTNYPIMNFKRYVITQK</sequence>
<protein>
    <recommendedName>
        <fullName evidence="4">F-box domain-containing protein</fullName>
    </recommendedName>
</protein>
<feature type="region of interest" description="Disordered" evidence="1">
    <location>
        <begin position="930"/>
        <end position="957"/>
    </location>
</feature>
<gene>
    <name evidence="2" type="ORF">DLAC_09069</name>
</gene>
<comment type="caution">
    <text evidence="2">The sequence shown here is derived from an EMBL/GenBank/DDBJ whole genome shotgun (WGS) entry which is preliminary data.</text>
</comment>
<evidence type="ECO:0000313" key="2">
    <source>
        <dbReference type="EMBL" id="KYQ90447.1"/>
    </source>
</evidence>
<evidence type="ECO:0000256" key="1">
    <source>
        <dbReference type="SAM" id="MobiDB-lite"/>
    </source>
</evidence>
<name>A0A151Z927_TIELA</name>
<reference evidence="2 3" key="1">
    <citation type="submission" date="2015-12" db="EMBL/GenBank/DDBJ databases">
        <title>Dictyostelia acquired genes for synthesis and detection of signals that induce cell-type specialization by lateral gene transfer from prokaryotes.</title>
        <authorList>
            <person name="Gloeckner G."/>
            <person name="Schaap P."/>
        </authorList>
    </citation>
    <scope>NUCLEOTIDE SEQUENCE [LARGE SCALE GENOMIC DNA]</scope>
    <source>
        <strain evidence="2 3">TK</strain>
    </source>
</reference>
<feature type="compositionally biased region" description="Acidic residues" evidence="1">
    <location>
        <begin position="930"/>
        <end position="948"/>
    </location>
</feature>